<sequence>MDLLNEINLYCNQKNNTGALLITGKWGSGKSYFIENNLMNNDLIKNNFDIIKISLFGIDSSDMFNKEVKAKYINKRYKIPSNNKLKSINYKALLEKLPYIGRAVPFIDLNMLVDIEPYNKTHLLFIFDDLERCKIDINDLMGLINQYIEMAECKTIIIANEESLLRDPSKKEDYSIIKEKIISRTIKFTNKSKETINKIIKSYEEYNSDLGYKSFLEKNTEFIIDTFSEIGKENLRILKCALQDYELFFKKVSDTNFEEQDNELKIFYNFLVVYFEYRVGELQDEKYKVYEGIFIDTDLKDKYTKYDKNYFLFSLIDWLRDGYFNEKLLENDLKRIDIISSPKSKKDIIISTENLLLLEEIDLIEGFQELLDYAYIGNIELSDYISIFKLYLQAVQYKIDLHCNINYKSLEEGIKIKLKNTFDNNEKIYLRIYLTVEEERLLSNEGLMLYNMIFDTYRSQDNCFFEHKLFEALKKDNVSFVIECLGAYEGRITDEFVNLFFDCYKNKKNFDRFLLKSAIKGLLSKEIFFTEVNKKETLNSLNHLKQNVAKLDTGDKIGKINDSQLIEFLTDIIKSSEFEITN</sequence>
<evidence type="ECO:0000313" key="2">
    <source>
        <dbReference type="EMBL" id="MBP1854037.1"/>
    </source>
</evidence>
<dbReference type="Gene3D" id="3.40.50.300">
    <property type="entry name" value="P-loop containing nucleotide triphosphate hydrolases"/>
    <property type="match status" value="1"/>
</dbReference>
<comment type="caution">
    <text evidence="2">The sequence shown here is derived from an EMBL/GenBank/DDBJ whole genome shotgun (WGS) entry which is preliminary data.</text>
</comment>
<keyword evidence="3" id="KW-1185">Reference proteome</keyword>
<dbReference type="EMBL" id="JAGGJX010000001">
    <property type="protein sequence ID" value="MBP1854037.1"/>
    <property type="molecule type" value="Genomic_DNA"/>
</dbReference>
<protein>
    <recommendedName>
        <fullName evidence="1">KAP NTPase domain-containing protein</fullName>
    </recommendedName>
</protein>
<reference evidence="2 3" key="1">
    <citation type="submission" date="2021-03" db="EMBL/GenBank/DDBJ databases">
        <title>Genomic Encyclopedia of Type Strains, Phase IV (KMG-IV): sequencing the most valuable type-strain genomes for metagenomic binning, comparative biology and taxonomic classification.</title>
        <authorList>
            <person name="Goeker M."/>
        </authorList>
    </citation>
    <scope>NUCLEOTIDE SEQUENCE [LARGE SCALE GENOMIC DNA]</scope>
    <source>
        <strain evidence="2 3">DSM 1289</strain>
    </source>
</reference>
<proteinExistence type="predicted"/>
<evidence type="ECO:0000259" key="1">
    <source>
        <dbReference type="Pfam" id="PF07693"/>
    </source>
</evidence>
<evidence type="ECO:0000313" key="3">
    <source>
        <dbReference type="Proteomes" id="UP000767291"/>
    </source>
</evidence>
<dbReference type="Proteomes" id="UP000767291">
    <property type="component" value="Unassembled WGS sequence"/>
</dbReference>
<feature type="domain" description="KAP NTPase" evidence="1">
    <location>
        <begin position="15"/>
        <end position="228"/>
    </location>
</feature>
<dbReference type="SUPFAM" id="SSF52540">
    <property type="entry name" value="P-loop containing nucleoside triphosphate hydrolases"/>
    <property type="match status" value="1"/>
</dbReference>
<dbReference type="InterPro" id="IPR027417">
    <property type="entry name" value="P-loop_NTPase"/>
</dbReference>
<organism evidence="2 3">
    <name type="scientific">Metaclostridioides mangenotii</name>
    <dbReference type="NCBI Taxonomy" id="1540"/>
    <lineage>
        <taxon>Bacteria</taxon>
        <taxon>Bacillati</taxon>
        <taxon>Bacillota</taxon>
        <taxon>Clostridia</taxon>
        <taxon>Peptostreptococcales</taxon>
        <taxon>Peptostreptococcaceae</taxon>
        <taxon>Metaclostridioides</taxon>
    </lineage>
</organism>
<dbReference type="Pfam" id="PF07693">
    <property type="entry name" value="KAP_NTPase"/>
    <property type="match status" value="1"/>
</dbReference>
<gene>
    <name evidence="2" type="ORF">J2Z43_000427</name>
</gene>
<dbReference type="RefSeq" id="WP_209455623.1">
    <property type="nucleotide sequence ID" value="NZ_BAAACS010000017.1"/>
</dbReference>
<accession>A0ABS4E7W5</accession>
<dbReference type="InterPro" id="IPR011646">
    <property type="entry name" value="KAP_P-loop"/>
</dbReference>
<name>A0ABS4E7W5_9FIRM</name>